<feature type="compositionally biased region" description="Basic and acidic residues" evidence="2">
    <location>
        <begin position="532"/>
        <end position="542"/>
    </location>
</feature>
<dbReference type="PRINTS" id="PR01217">
    <property type="entry name" value="PRICHEXTENSN"/>
</dbReference>
<dbReference type="EMBL" id="MU001683">
    <property type="protein sequence ID" value="KAF2456468.1"/>
    <property type="molecule type" value="Genomic_DNA"/>
</dbReference>
<feature type="region of interest" description="Disordered" evidence="2">
    <location>
        <begin position="760"/>
        <end position="811"/>
    </location>
</feature>
<feature type="compositionally biased region" description="Low complexity" evidence="2">
    <location>
        <begin position="426"/>
        <end position="444"/>
    </location>
</feature>
<evidence type="ECO:0000259" key="3">
    <source>
        <dbReference type="SMART" id="SM00993"/>
    </source>
</evidence>
<feature type="region of interest" description="Disordered" evidence="2">
    <location>
        <begin position="315"/>
        <end position="478"/>
    </location>
</feature>
<organism evidence="4 5">
    <name type="scientific">Lineolata rhizophorae</name>
    <dbReference type="NCBI Taxonomy" id="578093"/>
    <lineage>
        <taxon>Eukaryota</taxon>
        <taxon>Fungi</taxon>
        <taxon>Dikarya</taxon>
        <taxon>Ascomycota</taxon>
        <taxon>Pezizomycotina</taxon>
        <taxon>Dothideomycetes</taxon>
        <taxon>Dothideomycetes incertae sedis</taxon>
        <taxon>Lineolatales</taxon>
        <taxon>Lineolataceae</taxon>
        <taxon>Lineolata</taxon>
    </lineage>
</organism>
<feature type="compositionally biased region" description="Low complexity" evidence="2">
    <location>
        <begin position="557"/>
        <end position="590"/>
    </location>
</feature>
<accession>A0A6A6NY39</accession>
<keyword evidence="5" id="KW-1185">Reference proteome</keyword>
<evidence type="ECO:0000256" key="1">
    <source>
        <dbReference type="ARBA" id="ARBA00006832"/>
    </source>
</evidence>
<gene>
    <name evidence="4" type="ORF">BDY21DRAFT_347250</name>
</gene>
<feature type="compositionally biased region" description="Low complexity" evidence="2">
    <location>
        <begin position="1"/>
        <end position="11"/>
    </location>
</feature>
<proteinExistence type="inferred from homology"/>
<dbReference type="PANTHER" id="PTHR13275">
    <property type="entry name" value="YL-1 PROTEIN TRANSCRIPTION FACTOR-LIKE 1"/>
    <property type="match status" value="1"/>
</dbReference>
<name>A0A6A6NY39_9PEZI</name>
<feature type="compositionally biased region" description="Pro residues" evidence="2">
    <location>
        <begin position="591"/>
        <end position="606"/>
    </location>
</feature>
<feature type="compositionally biased region" description="Polar residues" evidence="2">
    <location>
        <begin position="446"/>
        <end position="478"/>
    </location>
</feature>
<dbReference type="SMART" id="SM00993">
    <property type="entry name" value="YL1_C"/>
    <property type="match status" value="1"/>
</dbReference>
<dbReference type="OrthoDB" id="3942062at2759"/>
<sequence>MASDSDASSSDGEPEQPMVLARSRRANAGSRMSNLIAHLDDETIKADLDLLEDAPDDVEFGGEEAEDEGDVSLESSDEDEDEGEGGDDELQGERELRKQEQQAKAADAKKRKAQNPLLKPAAFLKKQKVGGDPRSTPGPASTADVTADSSASGTPAPRKKRSERVSWIPTTDDGPVRTSARSTTMASRADLHERLREKEKHRLSTLAIMRAAEQRKETSKPRKVMTQAEHLAEAARVEKENSKSLTRWEEAERKRSEEQKAKLEAMRNRQMEGPFIRTYSGPSLWLDDKIKIVGKKALIEEVAEELIAMEVRNCGSVEVPGKNSEQTRTSFAGKNAEDNVAEHQIADGNAGDGKTDGDKEVEVKAEPTPMDTDAQSVPTITESEDPLSNVVPKPPTPLPASTSPPIVPPMAPVQSPDGAPAPPEPTSAASPPLVAAGAASAPPMSTKPSFSTVPPTTSAPKFTSTVDPPSLLPSTLAPQPFSATPATVAPIIKPPEFVLYETGINFNAPGPAQEGYSGLLNGIHFWASMPPEEKNENERSSDEQPVQPTEPQADRSPANGPTSGPAPTTALPATATPVTATHISESSPLPNSVPPTSTSPPTPANAPAPAMTAAPNLVKPQPQASVQEGPQPLPRPVKDVAARNLVILNGFHFPQIRAKDRDARQREREAILRPLLGWKNYVKPTKTAPTFCAITGLSARYRDPDTGLAFADEYSYKSIRRVVDGSCMWSNLLGCFVGPVYDDGLGRPARGVPDKFWSKTQEEPKVNVTAAGKRGENGEEEDEALGGASGAKDGGQKDPTQAGASTPEVKV</sequence>
<feature type="region of interest" description="Disordered" evidence="2">
    <location>
        <begin position="532"/>
        <end position="614"/>
    </location>
</feature>
<dbReference type="Pfam" id="PF05764">
    <property type="entry name" value="YL1"/>
    <property type="match status" value="1"/>
</dbReference>
<feature type="compositionally biased region" description="Acidic residues" evidence="2">
    <location>
        <begin position="49"/>
        <end position="90"/>
    </location>
</feature>
<evidence type="ECO:0000313" key="4">
    <source>
        <dbReference type="EMBL" id="KAF2456468.1"/>
    </source>
</evidence>
<dbReference type="AlphaFoldDB" id="A0A6A6NY39"/>
<feature type="region of interest" description="Disordered" evidence="2">
    <location>
        <begin position="48"/>
        <end position="204"/>
    </location>
</feature>
<evidence type="ECO:0000313" key="5">
    <source>
        <dbReference type="Proteomes" id="UP000799766"/>
    </source>
</evidence>
<dbReference type="Proteomes" id="UP000799766">
    <property type="component" value="Unassembled WGS sequence"/>
</dbReference>
<feature type="compositionally biased region" description="Basic and acidic residues" evidence="2">
    <location>
        <begin position="353"/>
        <end position="365"/>
    </location>
</feature>
<feature type="compositionally biased region" description="Polar residues" evidence="2">
    <location>
        <begin position="323"/>
        <end position="332"/>
    </location>
</feature>
<protein>
    <submittedName>
        <fullName evidence="4">YL1 nuclear protein-domain-containing protein</fullName>
    </submittedName>
</protein>
<feature type="compositionally biased region" description="Basic and acidic residues" evidence="2">
    <location>
        <begin position="335"/>
        <end position="345"/>
    </location>
</feature>
<dbReference type="InterPro" id="IPR013272">
    <property type="entry name" value="Vps72/YL1_C"/>
</dbReference>
<feature type="compositionally biased region" description="Low complexity" evidence="2">
    <location>
        <begin position="140"/>
        <end position="152"/>
    </location>
</feature>
<feature type="region of interest" description="Disordered" evidence="2">
    <location>
        <begin position="1"/>
        <end position="27"/>
    </location>
</feature>
<feature type="compositionally biased region" description="Basic and acidic residues" evidence="2">
    <location>
        <begin position="189"/>
        <end position="202"/>
    </location>
</feature>
<dbReference type="PANTHER" id="PTHR13275:SF4">
    <property type="entry name" value="VACUOLAR PROTEIN SORTING-ASSOCIATED PROTEIN 72 HOMOLOG"/>
    <property type="match status" value="1"/>
</dbReference>
<comment type="similarity">
    <text evidence="1">Belongs to the VPS72/YL1 family.</text>
</comment>
<dbReference type="InterPro" id="IPR046757">
    <property type="entry name" value="YL1_N"/>
</dbReference>
<feature type="domain" description="Vps72/YL1 C-terminal" evidence="3">
    <location>
        <begin position="690"/>
        <end position="719"/>
    </location>
</feature>
<evidence type="ECO:0000256" key="2">
    <source>
        <dbReference type="SAM" id="MobiDB-lite"/>
    </source>
</evidence>
<feature type="compositionally biased region" description="Basic and acidic residues" evidence="2">
    <location>
        <begin position="91"/>
        <end position="101"/>
    </location>
</feature>
<dbReference type="Pfam" id="PF08265">
    <property type="entry name" value="YL1_C"/>
    <property type="match status" value="1"/>
</dbReference>
<dbReference type="GO" id="GO:0005634">
    <property type="term" value="C:nucleus"/>
    <property type="evidence" value="ECO:0007669"/>
    <property type="project" value="TreeGrafter"/>
</dbReference>
<reference evidence="4" key="1">
    <citation type="journal article" date="2020" name="Stud. Mycol.">
        <title>101 Dothideomycetes genomes: a test case for predicting lifestyles and emergence of pathogens.</title>
        <authorList>
            <person name="Haridas S."/>
            <person name="Albert R."/>
            <person name="Binder M."/>
            <person name="Bloem J."/>
            <person name="Labutti K."/>
            <person name="Salamov A."/>
            <person name="Andreopoulos B."/>
            <person name="Baker S."/>
            <person name="Barry K."/>
            <person name="Bills G."/>
            <person name="Bluhm B."/>
            <person name="Cannon C."/>
            <person name="Castanera R."/>
            <person name="Culley D."/>
            <person name="Daum C."/>
            <person name="Ezra D."/>
            <person name="Gonzalez J."/>
            <person name="Henrissat B."/>
            <person name="Kuo A."/>
            <person name="Liang C."/>
            <person name="Lipzen A."/>
            <person name="Lutzoni F."/>
            <person name="Magnuson J."/>
            <person name="Mondo S."/>
            <person name="Nolan M."/>
            <person name="Ohm R."/>
            <person name="Pangilinan J."/>
            <person name="Park H.-J."/>
            <person name="Ramirez L."/>
            <person name="Alfaro M."/>
            <person name="Sun H."/>
            <person name="Tritt A."/>
            <person name="Yoshinaga Y."/>
            <person name="Zwiers L.-H."/>
            <person name="Turgeon B."/>
            <person name="Goodwin S."/>
            <person name="Spatafora J."/>
            <person name="Crous P."/>
            <person name="Grigoriev I."/>
        </authorList>
    </citation>
    <scope>NUCLEOTIDE SEQUENCE</scope>
    <source>
        <strain evidence="4">ATCC 16933</strain>
    </source>
</reference>
<feature type="region of interest" description="Disordered" evidence="2">
    <location>
        <begin position="235"/>
        <end position="267"/>
    </location>
</feature>